<dbReference type="AlphaFoldDB" id="M2VAR2"/>
<dbReference type="SMART" id="SM00257">
    <property type="entry name" value="LysM"/>
    <property type="match status" value="3"/>
</dbReference>
<feature type="domain" description="LysM" evidence="5">
    <location>
        <begin position="385"/>
        <end position="431"/>
    </location>
</feature>
<feature type="domain" description="LysM" evidence="5">
    <location>
        <begin position="292"/>
        <end position="340"/>
    </location>
</feature>
<feature type="domain" description="LysM" evidence="5">
    <location>
        <begin position="676"/>
        <end position="723"/>
    </location>
</feature>
<dbReference type="InterPro" id="IPR036779">
    <property type="entry name" value="LysM_dom_sf"/>
</dbReference>
<dbReference type="CDD" id="cd00118">
    <property type="entry name" value="LysM"/>
    <property type="match status" value="3"/>
</dbReference>
<organism evidence="6 7">
    <name type="scientific">Cochliobolus heterostrophus (strain C5 / ATCC 48332 / race O)</name>
    <name type="common">Southern corn leaf blight fungus</name>
    <name type="synonym">Bipolaris maydis</name>
    <dbReference type="NCBI Taxonomy" id="701091"/>
    <lineage>
        <taxon>Eukaryota</taxon>
        <taxon>Fungi</taxon>
        <taxon>Dikarya</taxon>
        <taxon>Ascomycota</taxon>
        <taxon>Pezizomycotina</taxon>
        <taxon>Dothideomycetes</taxon>
        <taxon>Pleosporomycetidae</taxon>
        <taxon>Pleosporales</taxon>
        <taxon>Pleosporineae</taxon>
        <taxon>Pleosporaceae</taxon>
        <taxon>Bipolaris</taxon>
    </lineage>
</organism>
<feature type="chain" id="PRO_5004028322" evidence="4">
    <location>
        <begin position="22"/>
        <end position="727"/>
    </location>
</feature>
<evidence type="ECO:0000256" key="3">
    <source>
        <dbReference type="SAM" id="MobiDB-lite"/>
    </source>
</evidence>
<dbReference type="PANTHER" id="PTHR34997:SF1">
    <property type="entry name" value="PEPTIDOGLYCAN-BINDING LYSIN DOMAIN"/>
    <property type="match status" value="1"/>
</dbReference>
<reference evidence="6 7" key="1">
    <citation type="journal article" date="2012" name="PLoS Pathog.">
        <title>Diverse lifestyles and strategies of plant pathogenesis encoded in the genomes of eighteen Dothideomycetes fungi.</title>
        <authorList>
            <person name="Ohm R.A."/>
            <person name="Feau N."/>
            <person name="Henrissat B."/>
            <person name="Schoch C.L."/>
            <person name="Horwitz B.A."/>
            <person name="Barry K.W."/>
            <person name="Condon B.J."/>
            <person name="Copeland A.C."/>
            <person name="Dhillon B."/>
            <person name="Glaser F."/>
            <person name="Hesse C.N."/>
            <person name="Kosti I."/>
            <person name="LaButti K."/>
            <person name="Lindquist E.A."/>
            <person name="Lucas S."/>
            <person name="Salamov A.A."/>
            <person name="Bradshaw R.E."/>
            <person name="Ciuffetti L."/>
            <person name="Hamelin R.C."/>
            <person name="Kema G.H.J."/>
            <person name="Lawrence C."/>
            <person name="Scott J.A."/>
            <person name="Spatafora J.W."/>
            <person name="Turgeon B.G."/>
            <person name="de Wit P.J.G.M."/>
            <person name="Zhong S."/>
            <person name="Goodwin S.B."/>
            <person name="Grigoriev I.V."/>
        </authorList>
    </citation>
    <scope>NUCLEOTIDE SEQUENCE [LARGE SCALE GENOMIC DNA]</scope>
    <source>
        <strain evidence="7">C5 / ATCC 48332 / race O</strain>
    </source>
</reference>
<dbReference type="Gene3D" id="3.10.350.10">
    <property type="entry name" value="LysM domain"/>
    <property type="match status" value="4"/>
</dbReference>
<sequence>MGKKIASLRVAIFTFLASCNAFQFITKNTLPSNDLSANCIASLTKDIPNCPRQISTFAKGSYFEADALEEACTADCAASISAYSSAANSACGPTDVYNITDTRTAPISFVPELLYYYFNRTCLQDGNRWCNRVAYEMSNGTTPSLRMFGGNETASLNGSAEAIPSPIVRRQQQMEIDMCDNCVIKAYQFQAGSPINGGFALQANYSSLTASCSKTGFPLATSTAPFEGPTPTPTAPGKCTGTTYTIKSGDSCQSISKAQNVATSWLLADNGLKAFCAEFPTTGDLCVQNSCSTYTVQQGDTCLDIAKANRISQVQLYTWNPVLGYLCSRIEKSVGDTICVTPPGDQDFEPNPTTTLVPTPIPTATPTAAPIPGDLANGTNTHCAKFYQVQPEEYCNLLVIKFSISLDDFRFLNQGINDNCTNLFAFESYCVEPVGPVNEYPGHPDYMPPATSVAEIPYDSLPKATYTAPPILGLPTPSPLAKGTRKDCFLFMNGANLTIPETILQAYSSTCEALATGWGITLEQLENWNPSLVTNSTDCAPSKDLRYCMAAFNGGSAVNATLPEETGDFYPIRDGAIEGCVEYEAVVPPMTCQSFLDRNHITIAQFYKMNPSVGPDCTGLWLNYRYCVSTDAVPTDVISSTFTPTPTPTPTSAPPTSTAPAVPGPTHPGTVANCNKWHVVGSGDTCWTISQLYNIGLDTFYQWNPAIQNDCATNFWPDYAYCVGISS</sequence>
<dbReference type="SUPFAM" id="SSF54106">
    <property type="entry name" value="LysM domain"/>
    <property type="match status" value="2"/>
</dbReference>
<proteinExistence type="predicted"/>
<dbReference type="EMBL" id="KB445569">
    <property type="protein sequence ID" value="EMD96778.1"/>
    <property type="molecule type" value="Genomic_DNA"/>
</dbReference>
<dbReference type="OrthoDB" id="5985073at2759"/>
<gene>
    <name evidence="6" type="ORF">COCHEDRAFT_1189737</name>
</gene>
<accession>M2VAR2</accession>
<dbReference type="HOGENOM" id="CLU_010591_5_0_1"/>
<protein>
    <submittedName>
        <fullName evidence="6">Carbohydrate-binding module family 50 protein</fullName>
    </submittedName>
</protein>
<dbReference type="OMA" id="EACTADC"/>
<dbReference type="STRING" id="701091.M2VAR2"/>
<dbReference type="InterPro" id="IPR052210">
    <property type="entry name" value="LysM1-like"/>
</dbReference>
<feature type="region of interest" description="Disordered" evidence="3">
    <location>
        <begin position="641"/>
        <end position="665"/>
    </location>
</feature>
<feature type="signal peptide" evidence="4">
    <location>
        <begin position="1"/>
        <end position="21"/>
    </location>
</feature>
<feature type="domain" description="LysM" evidence="5">
    <location>
        <begin position="582"/>
        <end position="628"/>
    </location>
</feature>
<dbReference type="GO" id="GO:0008061">
    <property type="term" value="F:chitin binding"/>
    <property type="evidence" value="ECO:0007669"/>
    <property type="project" value="UniProtKB-KW"/>
</dbReference>
<dbReference type="eggNOG" id="KOG2806">
    <property type="taxonomic scope" value="Eukaryota"/>
</dbReference>
<feature type="domain" description="LysM" evidence="5">
    <location>
        <begin position="242"/>
        <end position="287"/>
    </location>
</feature>
<evidence type="ECO:0000256" key="4">
    <source>
        <dbReference type="SAM" id="SignalP"/>
    </source>
</evidence>
<dbReference type="Pfam" id="PF01476">
    <property type="entry name" value="LysM"/>
    <property type="match status" value="3"/>
</dbReference>
<evidence type="ECO:0000313" key="6">
    <source>
        <dbReference type="EMBL" id="EMD96778.1"/>
    </source>
</evidence>
<reference evidence="7" key="2">
    <citation type="journal article" date="2013" name="PLoS Genet.">
        <title>Comparative genome structure, secondary metabolite, and effector coding capacity across Cochliobolus pathogens.</title>
        <authorList>
            <person name="Condon B.J."/>
            <person name="Leng Y."/>
            <person name="Wu D."/>
            <person name="Bushley K.E."/>
            <person name="Ohm R.A."/>
            <person name="Otillar R."/>
            <person name="Martin J."/>
            <person name="Schackwitz W."/>
            <person name="Grimwood J."/>
            <person name="MohdZainudin N."/>
            <person name="Xue C."/>
            <person name="Wang R."/>
            <person name="Manning V.A."/>
            <person name="Dhillon B."/>
            <person name="Tu Z.J."/>
            <person name="Steffenson B.J."/>
            <person name="Salamov A."/>
            <person name="Sun H."/>
            <person name="Lowry S."/>
            <person name="LaButti K."/>
            <person name="Han J."/>
            <person name="Copeland A."/>
            <person name="Lindquist E."/>
            <person name="Barry K."/>
            <person name="Schmutz J."/>
            <person name="Baker S.E."/>
            <person name="Ciuffetti L.M."/>
            <person name="Grigoriev I.V."/>
            <person name="Zhong S."/>
            <person name="Turgeon B.G."/>
        </authorList>
    </citation>
    <scope>NUCLEOTIDE SEQUENCE [LARGE SCALE GENOMIC DNA]</scope>
    <source>
        <strain evidence="7">C5 / ATCC 48332 / race O</strain>
    </source>
</reference>
<evidence type="ECO:0000256" key="2">
    <source>
        <dbReference type="ARBA" id="ARBA00023026"/>
    </source>
</evidence>
<keyword evidence="2" id="KW-0843">Virulence</keyword>
<dbReference type="PANTHER" id="PTHR34997">
    <property type="entry name" value="AM15"/>
    <property type="match status" value="1"/>
</dbReference>
<dbReference type="InterPro" id="IPR018392">
    <property type="entry name" value="LysM"/>
</dbReference>
<keyword evidence="4" id="KW-0732">Signal</keyword>
<evidence type="ECO:0000259" key="5">
    <source>
        <dbReference type="PROSITE" id="PS51782"/>
    </source>
</evidence>
<keyword evidence="1" id="KW-0147">Chitin-binding</keyword>
<evidence type="ECO:0000313" key="7">
    <source>
        <dbReference type="Proteomes" id="UP000016936"/>
    </source>
</evidence>
<keyword evidence="7" id="KW-1185">Reference proteome</keyword>
<evidence type="ECO:0000256" key="1">
    <source>
        <dbReference type="ARBA" id="ARBA00022669"/>
    </source>
</evidence>
<dbReference type="Proteomes" id="UP000016936">
    <property type="component" value="Unassembled WGS sequence"/>
</dbReference>
<name>M2VAR2_COCH5</name>
<dbReference type="PROSITE" id="PS51782">
    <property type="entry name" value="LYSM"/>
    <property type="match status" value="5"/>
</dbReference>